<evidence type="ECO:0008006" key="3">
    <source>
        <dbReference type="Google" id="ProtNLM"/>
    </source>
</evidence>
<dbReference type="AlphaFoldDB" id="A0A8T9CG05"/>
<evidence type="ECO:0000313" key="2">
    <source>
        <dbReference type="Proteomes" id="UP000469558"/>
    </source>
</evidence>
<dbReference type="InterPro" id="IPR025204">
    <property type="entry name" value="CENP-L"/>
</dbReference>
<gene>
    <name evidence="1" type="ORF">LSUE1_G005473</name>
</gene>
<accession>A0A8T9CG05</accession>
<dbReference type="EMBL" id="QGMK01000431">
    <property type="protein sequence ID" value="TVY81733.1"/>
    <property type="molecule type" value="Genomic_DNA"/>
</dbReference>
<comment type="caution">
    <text evidence="1">The sequence shown here is derived from an EMBL/GenBank/DDBJ whole genome shotgun (WGS) entry which is preliminary data.</text>
</comment>
<organism evidence="1 2">
    <name type="scientific">Lachnellula suecica</name>
    <dbReference type="NCBI Taxonomy" id="602035"/>
    <lineage>
        <taxon>Eukaryota</taxon>
        <taxon>Fungi</taxon>
        <taxon>Dikarya</taxon>
        <taxon>Ascomycota</taxon>
        <taxon>Pezizomycotina</taxon>
        <taxon>Leotiomycetes</taxon>
        <taxon>Helotiales</taxon>
        <taxon>Lachnaceae</taxon>
        <taxon>Lachnellula</taxon>
    </lineage>
</organism>
<name>A0A8T9CG05_9HELO</name>
<dbReference type="Pfam" id="PF13092">
    <property type="entry name" value="CENP-L"/>
    <property type="match status" value="1"/>
</dbReference>
<evidence type="ECO:0000313" key="1">
    <source>
        <dbReference type="EMBL" id="TVY81733.1"/>
    </source>
</evidence>
<proteinExistence type="predicted"/>
<sequence length="352" mass="38411">MAPASSSPKPYPLYETSFTLQRLSPLYTGSESPFDNATLQIYAKQLRDVLAGDILRGVRVGMPELEDNVIARVGALQTVTWKLLPEEDLWATDDETQITRNDDTTMSLASARGVLVTITYEKASYTAILLRDMQADQDESMIGVGLDGFGFESFPLLLTKMPATLREPFANFLATTFDARVSVIQLPSAYLTTSFEQYLAYICVGEDGDPLDSVESSRALRTMVGSVDISVGFDLPGGSAALKTIDIQIAREDIPRMISRGKKARHGTEIPFTDALTAYVSAHLALSLTHEMVCIKSIACEAFVLGSRGVAKFSMPQVGYEGDSPQRRATRRLINRLITFAKGGAMAAGEWP</sequence>
<reference evidence="1 2" key="1">
    <citation type="submission" date="2018-05" db="EMBL/GenBank/DDBJ databases">
        <title>Genome sequencing and assembly of the regulated plant pathogen Lachnellula willkommii and related sister species for the development of diagnostic species identification markers.</title>
        <authorList>
            <person name="Giroux E."/>
            <person name="Bilodeau G."/>
        </authorList>
    </citation>
    <scope>NUCLEOTIDE SEQUENCE [LARGE SCALE GENOMIC DNA]</scope>
    <source>
        <strain evidence="1 2">CBS 268.59</strain>
    </source>
</reference>
<dbReference type="Proteomes" id="UP000469558">
    <property type="component" value="Unassembled WGS sequence"/>
</dbReference>
<keyword evidence="2" id="KW-1185">Reference proteome</keyword>
<dbReference type="OrthoDB" id="8864979at2759"/>
<protein>
    <recommendedName>
        <fullName evidence="3">Siroheme synthase</fullName>
    </recommendedName>
</protein>